<evidence type="ECO:0000313" key="1">
    <source>
        <dbReference type="EMBL" id="MFC5421108.1"/>
    </source>
</evidence>
<sequence>MTDKTLSIAEVREWTSTVFDALERQGMGKIVLEHNEHWGVFFEDALNLAQQPELIVGSLADDIGDLRREMLAYRSEDHGMIISHACHHLIGIMKYLAFTAGGATANASDVDAGGTSHA</sequence>
<dbReference type="Proteomes" id="UP001596053">
    <property type="component" value="Unassembled WGS sequence"/>
</dbReference>
<dbReference type="RefSeq" id="WP_377799454.1">
    <property type="nucleotide sequence ID" value="NZ_JBHSLW010000026.1"/>
</dbReference>
<gene>
    <name evidence="1" type="ORF">ACFPOB_16245</name>
</gene>
<organism evidence="1 2">
    <name type="scientific">Bosea eneae</name>
    <dbReference type="NCBI Taxonomy" id="151454"/>
    <lineage>
        <taxon>Bacteria</taxon>
        <taxon>Pseudomonadati</taxon>
        <taxon>Pseudomonadota</taxon>
        <taxon>Alphaproteobacteria</taxon>
        <taxon>Hyphomicrobiales</taxon>
        <taxon>Boseaceae</taxon>
        <taxon>Bosea</taxon>
    </lineage>
</organism>
<protein>
    <submittedName>
        <fullName evidence="1">Uncharacterized protein</fullName>
    </submittedName>
</protein>
<reference evidence="2" key="1">
    <citation type="journal article" date="2019" name="Int. J. Syst. Evol. Microbiol.">
        <title>The Global Catalogue of Microorganisms (GCM) 10K type strain sequencing project: providing services to taxonomists for standard genome sequencing and annotation.</title>
        <authorList>
            <consortium name="The Broad Institute Genomics Platform"/>
            <consortium name="The Broad Institute Genome Sequencing Center for Infectious Disease"/>
            <person name="Wu L."/>
            <person name="Ma J."/>
        </authorList>
    </citation>
    <scope>NUCLEOTIDE SEQUENCE [LARGE SCALE GENOMIC DNA]</scope>
    <source>
        <strain evidence="2">NCAIM B.01391</strain>
    </source>
</reference>
<evidence type="ECO:0000313" key="2">
    <source>
        <dbReference type="Proteomes" id="UP001596053"/>
    </source>
</evidence>
<comment type="caution">
    <text evidence="1">The sequence shown here is derived from an EMBL/GenBank/DDBJ whole genome shotgun (WGS) entry which is preliminary data.</text>
</comment>
<accession>A0ABW0IS23</accession>
<proteinExistence type="predicted"/>
<keyword evidence="2" id="KW-1185">Reference proteome</keyword>
<dbReference type="EMBL" id="JBHSLW010000026">
    <property type="protein sequence ID" value="MFC5421108.1"/>
    <property type="molecule type" value="Genomic_DNA"/>
</dbReference>
<name>A0ABW0IS23_9HYPH</name>